<dbReference type="Proteomes" id="UP000222106">
    <property type="component" value="Unassembled WGS sequence"/>
</dbReference>
<protein>
    <submittedName>
        <fullName evidence="3">Putative phosphoribosyl transferase</fullName>
    </submittedName>
</protein>
<dbReference type="InterPro" id="IPR000836">
    <property type="entry name" value="PRTase_dom"/>
</dbReference>
<reference evidence="3 4" key="1">
    <citation type="submission" date="2017-10" db="EMBL/GenBank/DDBJ databases">
        <title>Sequencing the genomes of 1000 actinobacteria strains.</title>
        <authorList>
            <person name="Klenk H.-P."/>
        </authorList>
    </citation>
    <scope>NUCLEOTIDE SEQUENCE [LARGE SCALE GENOMIC DNA]</scope>
    <source>
        <strain evidence="3 4">DSM 21838</strain>
    </source>
</reference>
<gene>
    <name evidence="3" type="ORF">ATJ97_2213</name>
</gene>
<feature type="region of interest" description="Disordered" evidence="1">
    <location>
        <begin position="221"/>
        <end position="244"/>
    </location>
</feature>
<evidence type="ECO:0000259" key="2">
    <source>
        <dbReference type="Pfam" id="PF00156"/>
    </source>
</evidence>
<keyword evidence="3" id="KW-0808">Transferase</keyword>
<dbReference type="AlphaFoldDB" id="A0A2A9EN89"/>
<dbReference type="EMBL" id="PDJI01000004">
    <property type="protein sequence ID" value="PFG39700.1"/>
    <property type="molecule type" value="Genomic_DNA"/>
</dbReference>
<dbReference type="Gene3D" id="3.40.50.1820">
    <property type="entry name" value="alpha/beta hydrolase"/>
    <property type="match status" value="1"/>
</dbReference>
<organism evidence="3 4">
    <name type="scientific">Georgenia soli</name>
    <dbReference type="NCBI Taxonomy" id="638953"/>
    <lineage>
        <taxon>Bacteria</taxon>
        <taxon>Bacillati</taxon>
        <taxon>Actinomycetota</taxon>
        <taxon>Actinomycetes</taxon>
        <taxon>Micrococcales</taxon>
        <taxon>Bogoriellaceae</taxon>
        <taxon>Georgenia</taxon>
    </lineage>
</organism>
<dbReference type="Gene3D" id="3.40.50.2020">
    <property type="match status" value="1"/>
</dbReference>
<dbReference type="CDD" id="cd06223">
    <property type="entry name" value="PRTases_typeI"/>
    <property type="match status" value="1"/>
</dbReference>
<dbReference type="SUPFAM" id="SSF53474">
    <property type="entry name" value="alpha/beta-Hydrolases"/>
    <property type="match status" value="1"/>
</dbReference>
<dbReference type="InterPro" id="IPR029058">
    <property type="entry name" value="AB_hydrolase_fold"/>
</dbReference>
<sequence>MTRQEPYADRREAGRDLADQLAEYAGRDDVVVLGLPRGGVPVAAVVAQALGAPLDVVVVRKLGVPGQPELAMGAITGVGEDVVLVRNERVLGHTGVREHAFQRVLTAERAELRRREELYRGDRPPVPVRGKVVILVDDGLATGSSMRAAIAALRRQEPARLVVAVPVGSASSCAVVGQEADDVVCAWAPEPFYGVGQGYYDFSQTSDAEVRDLLATSRAQWDSAGRDDGAPRAGGDAAPRGDRPVLEDAVRIPVGWATLDADLTVPGRPRAVVVFAHGSGSGRHSPRNRHVAAALNRAGYATLLMDLLTEDEERVDLRTRELRFDIGLLATRLTGAVDWWTAEHGTDLPVITFGASTGAAAALITAAERSAVVGVVSRGGRPDLAGGALGRVVVPVLLVVGGLDHQVLDLNRRAAAAIPGPVELDVVPGATHLFEEPGTLDEVVRLTVAALDRWLASPAG</sequence>
<dbReference type="OrthoDB" id="9810066at2"/>
<feature type="domain" description="Phosphoribosyltransferase" evidence="2">
    <location>
        <begin position="13"/>
        <end position="171"/>
    </location>
</feature>
<comment type="caution">
    <text evidence="3">The sequence shown here is derived from an EMBL/GenBank/DDBJ whole genome shotgun (WGS) entry which is preliminary data.</text>
</comment>
<keyword evidence="4" id="KW-1185">Reference proteome</keyword>
<name>A0A2A9EN89_9MICO</name>
<dbReference type="InterPro" id="IPR029057">
    <property type="entry name" value="PRTase-like"/>
</dbReference>
<evidence type="ECO:0000256" key="1">
    <source>
        <dbReference type="SAM" id="MobiDB-lite"/>
    </source>
</evidence>
<evidence type="ECO:0000313" key="3">
    <source>
        <dbReference type="EMBL" id="PFG39700.1"/>
    </source>
</evidence>
<dbReference type="RefSeq" id="WP_098483755.1">
    <property type="nucleotide sequence ID" value="NZ_PDJI01000004.1"/>
</dbReference>
<accession>A0A2A9EN89</accession>
<dbReference type="GO" id="GO:0016740">
    <property type="term" value="F:transferase activity"/>
    <property type="evidence" value="ECO:0007669"/>
    <property type="project" value="UniProtKB-KW"/>
</dbReference>
<dbReference type="Pfam" id="PF00156">
    <property type="entry name" value="Pribosyltran"/>
    <property type="match status" value="1"/>
</dbReference>
<dbReference type="SUPFAM" id="SSF53271">
    <property type="entry name" value="PRTase-like"/>
    <property type="match status" value="1"/>
</dbReference>
<dbReference type="Gene3D" id="3.30.1310.20">
    <property type="entry name" value="PRTase-like"/>
    <property type="match status" value="1"/>
</dbReference>
<evidence type="ECO:0000313" key="4">
    <source>
        <dbReference type="Proteomes" id="UP000222106"/>
    </source>
</evidence>
<proteinExistence type="predicted"/>